<dbReference type="FunFam" id="1.10.357.140:FF:000001">
    <property type="entry name" value="Protoheme IX farnesyltransferase"/>
    <property type="match status" value="1"/>
</dbReference>
<evidence type="ECO:0000256" key="5">
    <source>
        <dbReference type="ARBA" id="ARBA00022679"/>
    </source>
</evidence>
<reference evidence="15" key="1">
    <citation type="submission" date="2020-02" db="EMBL/GenBank/DDBJ databases">
        <authorList>
            <person name="Meier V. D."/>
        </authorList>
    </citation>
    <scope>NUCLEOTIDE SEQUENCE</scope>
    <source>
        <strain evidence="15">AVDCRST_MAG33</strain>
    </source>
</reference>
<evidence type="ECO:0000256" key="10">
    <source>
        <dbReference type="ARBA" id="ARBA00030253"/>
    </source>
</evidence>
<comment type="function">
    <text evidence="14">Converts heme B (protoheme IX) to heme O by substitution of the vinyl group on carbon 2 of heme B porphyrin ring with a hydroxyethyl farnesyl side group.</text>
</comment>
<feature type="transmembrane region" description="Helical" evidence="14">
    <location>
        <begin position="194"/>
        <end position="220"/>
    </location>
</feature>
<evidence type="ECO:0000256" key="4">
    <source>
        <dbReference type="ARBA" id="ARBA00022475"/>
    </source>
</evidence>
<dbReference type="NCBIfam" id="TIGR01473">
    <property type="entry name" value="cyoE_ctaB"/>
    <property type="match status" value="1"/>
</dbReference>
<feature type="transmembrane region" description="Helical" evidence="14">
    <location>
        <begin position="298"/>
        <end position="318"/>
    </location>
</feature>
<accession>A0A6J4V7M2</accession>
<dbReference type="GO" id="GO:0008495">
    <property type="term" value="F:protoheme IX farnesyltransferase activity"/>
    <property type="evidence" value="ECO:0007669"/>
    <property type="project" value="UniProtKB-UniRule"/>
</dbReference>
<dbReference type="InterPro" id="IPR044878">
    <property type="entry name" value="UbiA_sf"/>
</dbReference>
<keyword evidence="8 14" id="KW-0350">Heme biosynthesis</keyword>
<comment type="pathway">
    <text evidence="2 14">Porphyrin-containing compound metabolism; heme O biosynthesis; heme O from protoheme: step 1/1.</text>
</comment>
<dbReference type="PROSITE" id="PS00943">
    <property type="entry name" value="UBIA"/>
    <property type="match status" value="1"/>
</dbReference>
<gene>
    <name evidence="14" type="primary">ctaB</name>
    <name evidence="15" type="ORF">AVDCRST_MAG33-2581</name>
</gene>
<feature type="transmembrane region" description="Helical" evidence="14">
    <location>
        <begin position="142"/>
        <end position="162"/>
    </location>
</feature>
<feature type="transmembrane region" description="Helical" evidence="14">
    <location>
        <begin position="169"/>
        <end position="188"/>
    </location>
</feature>
<dbReference type="CDD" id="cd13957">
    <property type="entry name" value="PT_UbiA_Cox10"/>
    <property type="match status" value="1"/>
</dbReference>
<keyword evidence="5 14" id="KW-0808">Transferase</keyword>
<comment type="similarity">
    <text evidence="14">Belongs to the UbiA prenyltransferase family. Protoheme IX farnesyltransferase subfamily.</text>
</comment>
<evidence type="ECO:0000256" key="11">
    <source>
        <dbReference type="ARBA" id="ARBA00040810"/>
    </source>
</evidence>
<evidence type="ECO:0000256" key="7">
    <source>
        <dbReference type="ARBA" id="ARBA00022989"/>
    </source>
</evidence>
<dbReference type="AlphaFoldDB" id="A0A6J4V7M2"/>
<dbReference type="GO" id="GO:0048034">
    <property type="term" value="P:heme O biosynthetic process"/>
    <property type="evidence" value="ECO:0007669"/>
    <property type="project" value="UniProtKB-UniRule"/>
</dbReference>
<evidence type="ECO:0000256" key="6">
    <source>
        <dbReference type="ARBA" id="ARBA00022692"/>
    </source>
</evidence>
<keyword evidence="9 14" id="KW-0472">Membrane</keyword>
<dbReference type="Pfam" id="PF01040">
    <property type="entry name" value="UbiA"/>
    <property type="match status" value="1"/>
</dbReference>
<feature type="transmembrane region" description="Helical" evidence="14">
    <location>
        <begin position="115"/>
        <end position="136"/>
    </location>
</feature>
<comment type="miscellaneous">
    <text evidence="14">Carbon 2 of the heme B porphyrin ring is defined according to the Fischer nomenclature.</text>
</comment>
<keyword evidence="4 14" id="KW-1003">Cell membrane</keyword>
<evidence type="ECO:0000256" key="2">
    <source>
        <dbReference type="ARBA" id="ARBA00004919"/>
    </source>
</evidence>
<sequence>MARLVDTDLTSHRATAPVAAVEIGTGSSRLDEFRALVSAYIALTKPGILTLLLVTTLGAMLIAERGLPGIGLVIWTLIGGALAASGANALNCFIDRDIDAIMPRTQHRGTASGAIPPRAALVFGLTLTVASVVLLAVAVNPLAAGLALAGNAYYVLIYTALLKRRTPQNIVIGGAAGAFPPVVGWAAVTGDTSWIAWALFAVVFFWTPPHFWALALLKVGEYGRASVPMLPVVAGEATTRLQILIYTVLLTLVQVAMVWLGFSWIYLAGVIVINTIFLGQAVALFVDPSKRRARQMFLTSLWYLFVYFAFAAADRMILT</sequence>
<dbReference type="Gene3D" id="1.10.357.140">
    <property type="entry name" value="UbiA prenyltransferase"/>
    <property type="match status" value="1"/>
</dbReference>
<evidence type="ECO:0000256" key="9">
    <source>
        <dbReference type="ARBA" id="ARBA00023136"/>
    </source>
</evidence>
<dbReference type="HAMAP" id="MF_00154">
    <property type="entry name" value="CyoE_CtaB"/>
    <property type="match status" value="1"/>
</dbReference>
<protein>
    <recommendedName>
        <fullName evidence="11 14">Protoheme IX farnesyltransferase</fullName>
        <ecNumber evidence="3 14">2.5.1.141</ecNumber>
    </recommendedName>
    <alternativeName>
        <fullName evidence="12 14">Heme B farnesyltransferase</fullName>
    </alternativeName>
    <alternativeName>
        <fullName evidence="10 14">Heme O synthase</fullName>
    </alternativeName>
</protein>
<dbReference type="InterPro" id="IPR000537">
    <property type="entry name" value="UbiA_prenyltransferase"/>
</dbReference>
<evidence type="ECO:0000256" key="3">
    <source>
        <dbReference type="ARBA" id="ARBA00012292"/>
    </source>
</evidence>
<comment type="subcellular location">
    <subcellularLocation>
        <location evidence="1 14">Cell membrane</location>
        <topology evidence="1 14">Multi-pass membrane protein</topology>
    </subcellularLocation>
</comment>
<dbReference type="InterPro" id="IPR030470">
    <property type="entry name" value="UbiA_prenylTrfase_CS"/>
</dbReference>
<evidence type="ECO:0000313" key="15">
    <source>
        <dbReference type="EMBL" id="CAA9571545.1"/>
    </source>
</evidence>
<dbReference type="UniPathway" id="UPA00834">
    <property type="reaction ID" value="UER00712"/>
</dbReference>
<dbReference type="PANTHER" id="PTHR43448">
    <property type="entry name" value="PROTOHEME IX FARNESYLTRANSFERASE, MITOCHONDRIAL"/>
    <property type="match status" value="1"/>
</dbReference>
<dbReference type="PANTHER" id="PTHR43448:SF7">
    <property type="entry name" value="4-HYDROXYBENZOATE SOLANESYLTRANSFERASE"/>
    <property type="match status" value="1"/>
</dbReference>
<dbReference type="EC" id="2.5.1.141" evidence="3 14"/>
<dbReference type="InterPro" id="IPR006369">
    <property type="entry name" value="Protohaem_IX_farnesylTrfase"/>
</dbReference>
<dbReference type="GO" id="GO:0005886">
    <property type="term" value="C:plasma membrane"/>
    <property type="evidence" value="ECO:0007669"/>
    <property type="project" value="UniProtKB-SubCell"/>
</dbReference>
<dbReference type="NCBIfam" id="NF003349">
    <property type="entry name" value="PRK04375.1-2"/>
    <property type="match status" value="1"/>
</dbReference>
<evidence type="ECO:0000256" key="8">
    <source>
        <dbReference type="ARBA" id="ARBA00023133"/>
    </source>
</evidence>
<dbReference type="EMBL" id="CADCWK010000302">
    <property type="protein sequence ID" value="CAA9571545.1"/>
    <property type="molecule type" value="Genomic_DNA"/>
</dbReference>
<feature type="transmembrane region" description="Helical" evidence="14">
    <location>
        <begin position="265"/>
        <end position="286"/>
    </location>
</feature>
<evidence type="ECO:0000256" key="1">
    <source>
        <dbReference type="ARBA" id="ARBA00004651"/>
    </source>
</evidence>
<keyword evidence="7 14" id="KW-1133">Transmembrane helix</keyword>
<evidence type="ECO:0000256" key="13">
    <source>
        <dbReference type="ARBA" id="ARBA00047690"/>
    </source>
</evidence>
<name>A0A6J4V7M2_9BACT</name>
<feature type="transmembrane region" description="Helical" evidence="14">
    <location>
        <begin position="37"/>
        <end position="63"/>
    </location>
</feature>
<feature type="transmembrane region" description="Helical" evidence="14">
    <location>
        <begin position="241"/>
        <end position="259"/>
    </location>
</feature>
<comment type="catalytic activity">
    <reaction evidence="13 14">
        <text>heme b + (2E,6E)-farnesyl diphosphate + H2O = Fe(II)-heme o + diphosphate</text>
        <dbReference type="Rhea" id="RHEA:28070"/>
        <dbReference type="ChEBI" id="CHEBI:15377"/>
        <dbReference type="ChEBI" id="CHEBI:33019"/>
        <dbReference type="ChEBI" id="CHEBI:60344"/>
        <dbReference type="ChEBI" id="CHEBI:60530"/>
        <dbReference type="ChEBI" id="CHEBI:175763"/>
        <dbReference type="EC" id="2.5.1.141"/>
    </reaction>
</comment>
<keyword evidence="6 14" id="KW-0812">Transmembrane</keyword>
<evidence type="ECO:0000256" key="12">
    <source>
        <dbReference type="ARBA" id="ARBA00042475"/>
    </source>
</evidence>
<proteinExistence type="inferred from homology"/>
<organism evidence="15">
    <name type="scientific">uncultured Thermomicrobiales bacterium</name>
    <dbReference type="NCBI Taxonomy" id="1645740"/>
    <lineage>
        <taxon>Bacteria</taxon>
        <taxon>Pseudomonadati</taxon>
        <taxon>Thermomicrobiota</taxon>
        <taxon>Thermomicrobia</taxon>
        <taxon>Thermomicrobiales</taxon>
        <taxon>environmental samples</taxon>
    </lineage>
</organism>
<evidence type="ECO:0000256" key="14">
    <source>
        <dbReference type="HAMAP-Rule" id="MF_00154"/>
    </source>
</evidence>
<feature type="transmembrane region" description="Helical" evidence="14">
    <location>
        <begin position="69"/>
        <end position="94"/>
    </location>
</feature>